<evidence type="ECO:0000256" key="3">
    <source>
        <dbReference type="ARBA" id="ARBA00016903"/>
    </source>
</evidence>
<feature type="region of interest" description="Disordered" evidence="7">
    <location>
        <begin position="96"/>
        <end position="119"/>
    </location>
</feature>
<evidence type="ECO:0000256" key="7">
    <source>
        <dbReference type="SAM" id="MobiDB-lite"/>
    </source>
</evidence>
<feature type="region of interest" description="Disordered" evidence="7">
    <location>
        <begin position="392"/>
        <end position="412"/>
    </location>
</feature>
<accession>A0A5S9XCT8</accession>
<comment type="subcellular location">
    <subcellularLocation>
        <location evidence="1">Nucleus</location>
    </subcellularLocation>
</comment>
<organism evidence="11 13">
    <name type="scientific">Arabidopsis thaliana</name>
    <name type="common">Mouse-ear cress</name>
    <dbReference type="NCBI Taxonomy" id="3702"/>
    <lineage>
        <taxon>Eukaryota</taxon>
        <taxon>Viridiplantae</taxon>
        <taxon>Streptophyta</taxon>
        <taxon>Embryophyta</taxon>
        <taxon>Tracheophyta</taxon>
        <taxon>Spermatophyta</taxon>
        <taxon>Magnoliopsida</taxon>
        <taxon>eudicotyledons</taxon>
        <taxon>Gunneridae</taxon>
        <taxon>Pentapetalae</taxon>
        <taxon>rosids</taxon>
        <taxon>malvids</taxon>
        <taxon>Brassicales</taxon>
        <taxon>Brassicaceae</taxon>
        <taxon>Camelineae</taxon>
        <taxon>Arabidopsis</taxon>
    </lineage>
</organism>
<evidence type="ECO:0000313" key="13">
    <source>
        <dbReference type="Proteomes" id="UP000434276"/>
    </source>
</evidence>
<feature type="compositionally biased region" description="Polar residues" evidence="7">
    <location>
        <begin position="101"/>
        <end position="114"/>
    </location>
</feature>
<dbReference type="InterPro" id="IPR031719">
    <property type="entry name" value="H2_M"/>
</dbReference>
<feature type="domain" description="Condensin II complex subunit H2 middle" evidence="10">
    <location>
        <begin position="153"/>
        <end position="297"/>
    </location>
</feature>
<evidence type="ECO:0000256" key="4">
    <source>
        <dbReference type="ARBA" id="ARBA00023067"/>
    </source>
</evidence>
<feature type="region of interest" description="Disordered" evidence="7">
    <location>
        <begin position="210"/>
        <end position="310"/>
    </location>
</feature>
<sequence length="683" mass="75852">MTSHGGGEVRGERIHTVQPERDLVANWEVDLSEKLEEYLLKICSGEITGNEEDGQIPVNFAEAALLLQGSVQVYSKKVEYLYNLVLRTLEFLSKQRDQEQSKGTSNENEASSSRQVDEEENDLFWNVDDIPVDTKNRLDSSVGGDTCPSQFVKPPANLVVLEGDCLDTSGDGGELESYLLATTHLYRDFILLDPCDAVAVNEFLGDNYGGKGRNSAHRGSSVRKSFHSSVGRSGGSARKSSVGKNQGTNVHLSPICGNGPNDQNCDQGSQPPVFEDNDHGFDMDNEYGGAMDFSDTDADEDDPWKPLNPYEPGKLKVKPFKKVKNLKKIGWSITKDHMTSMFPLARPNGPISSELIEIWKMHGCASKDEQASQDIPYYEKLREMLVNGGNQPCGANGNYNDNDKDNHDEANNGDFHDFGEHDGDDAEHPFMDEDVLNMNDGGAAEFHNYDGFENGESNCQESLEDLCRSHLDALLANIAKSEKQTDLAARVSTWKQKIEQNLEEQELHPPFDIQEYGDRIINKLTVEESGNVETFTDLMKDQEKHEVARAFSALLQLVNNGDVDLEKPGNSTNDPMCYTAVKPFSVRLLKVHNRKNEKRGIHLPQKRAKSPITKGKSHESPPPKKRNTCSVSSQTRKVSLKISKINGVGVRCTPNSKKRRKGRSDDVTEVTEVASIEKSLGKL</sequence>
<evidence type="ECO:0000313" key="12">
    <source>
        <dbReference type="EMBL" id="CAD5323286.1"/>
    </source>
</evidence>
<dbReference type="Pfam" id="PF16869">
    <property type="entry name" value="CNDH2_M"/>
    <property type="match status" value="1"/>
</dbReference>
<dbReference type="PANTHER" id="PTHR14324:SF3">
    <property type="entry name" value="CONDENSIN-2 COMPLEX SUBUNIT H2"/>
    <property type="match status" value="1"/>
</dbReference>
<dbReference type="GO" id="GO:0030261">
    <property type="term" value="P:chromosome condensation"/>
    <property type="evidence" value="ECO:0007669"/>
    <property type="project" value="UniProtKB-KW"/>
</dbReference>
<dbReference type="Gene3D" id="1.10.10.580">
    <property type="entry name" value="Structural maintenance of chromosome 1. Chain E"/>
    <property type="match status" value="1"/>
</dbReference>
<name>A0A5S9XCT8_ARATH</name>
<evidence type="ECO:0000313" key="11">
    <source>
        <dbReference type="EMBL" id="CAA0382670.1"/>
    </source>
</evidence>
<proteinExistence type="inferred from homology"/>
<reference evidence="11 13" key="1">
    <citation type="submission" date="2019-12" db="EMBL/GenBank/DDBJ databases">
        <authorList>
            <person name="Jiao W.-B."/>
            <person name="Schneeberger K."/>
        </authorList>
    </citation>
    <scope>NUCLEOTIDE SEQUENCE [LARGE SCALE GENOMIC DNA]</scope>
    <source>
        <strain evidence="13">cv. C24</strain>
    </source>
</reference>
<feature type="compositionally biased region" description="Polar residues" evidence="7">
    <location>
        <begin position="260"/>
        <end position="270"/>
    </location>
</feature>
<reference evidence="12 14" key="2">
    <citation type="submission" date="2020-09" db="EMBL/GenBank/DDBJ databases">
        <authorList>
            <person name="Ashkenazy H."/>
        </authorList>
    </citation>
    <scope>NUCLEOTIDE SEQUENCE [LARGE SCALE GENOMIC DNA]</scope>
    <source>
        <strain evidence="14">cv. Cdm-0</strain>
    </source>
</reference>
<feature type="domain" description="Condensin-2 complex subunit H2 C-terminal" evidence="9">
    <location>
        <begin position="462"/>
        <end position="595"/>
    </location>
</feature>
<dbReference type="InterPro" id="IPR031739">
    <property type="entry name" value="Ncaph2"/>
</dbReference>
<dbReference type="Proteomes" id="UP000434276">
    <property type="component" value="Unassembled WGS sequence"/>
</dbReference>
<comment type="similarity">
    <text evidence="2">Belongs to the CND2 H2 (condensin-2 subunit 2) family.</text>
</comment>
<dbReference type="Pfam" id="PF06278">
    <property type="entry name" value="CNDH2_N"/>
    <property type="match status" value="1"/>
</dbReference>
<feature type="compositionally biased region" description="Polar residues" evidence="7">
    <location>
        <begin position="238"/>
        <end position="251"/>
    </location>
</feature>
<dbReference type="OrthoDB" id="10038475at2759"/>
<feature type="compositionally biased region" description="Basic and acidic residues" evidence="7">
    <location>
        <begin position="401"/>
        <end position="412"/>
    </location>
</feature>
<evidence type="ECO:0000256" key="5">
    <source>
        <dbReference type="ARBA" id="ARBA00023242"/>
    </source>
</evidence>
<protein>
    <recommendedName>
        <fullName evidence="3">Condensin-2 complex subunit H2</fullName>
    </recommendedName>
    <alternativeName>
        <fullName evidence="6">Non-SMC condensin II complex subunit H2</fullName>
    </alternativeName>
</protein>
<dbReference type="ExpressionAtlas" id="A0A5S9XCT8">
    <property type="expression patterns" value="baseline and differential"/>
</dbReference>
<gene>
    <name evidence="12" type="ORF">AT9943_LOCUS11243</name>
    <name evidence="11" type="ORF">C24_LOCUS12894</name>
</gene>
<dbReference type="Pfam" id="PF16858">
    <property type="entry name" value="CNDH2_C"/>
    <property type="match status" value="1"/>
</dbReference>
<dbReference type="InterPro" id="IPR009378">
    <property type="entry name" value="H2_N"/>
</dbReference>
<evidence type="ECO:0000256" key="6">
    <source>
        <dbReference type="ARBA" id="ARBA00030479"/>
    </source>
</evidence>
<dbReference type="AlphaFoldDB" id="A0A5S9XCT8"/>
<dbReference type="InterPro" id="IPR031737">
    <property type="entry name" value="CNDH2_C"/>
</dbReference>
<evidence type="ECO:0000256" key="1">
    <source>
        <dbReference type="ARBA" id="ARBA00004123"/>
    </source>
</evidence>
<feature type="domain" description="Condensin II complex subunit H2 N-terminal" evidence="8">
    <location>
        <begin position="14"/>
        <end position="131"/>
    </location>
</feature>
<keyword evidence="5" id="KW-0539">Nucleus</keyword>
<keyword evidence="4" id="KW-0226">DNA condensation</keyword>
<feature type="region of interest" description="Disordered" evidence="7">
    <location>
        <begin position="593"/>
        <end position="636"/>
    </location>
</feature>
<dbReference type="GO" id="GO:0005634">
    <property type="term" value="C:nucleus"/>
    <property type="evidence" value="ECO:0007669"/>
    <property type="project" value="UniProtKB-SubCell"/>
</dbReference>
<evidence type="ECO:0000259" key="10">
    <source>
        <dbReference type="Pfam" id="PF16869"/>
    </source>
</evidence>
<feature type="compositionally biased region" description="Basic residues" evidence="7">
    <location>
        <begin position="214"/>
        <end position="226"/>
    </location>
</feature>
<evidence type="ECO:0000313" key="14">
    <source>
        <dbReference type="Proteomes" id="UP000516314"/>
    </source>
</evidence>
<feature type="region of interest" description="Disordered" evidence="7">
    <location>
        <begin position="649"/>
        <end position="683"/>
    </location>
</feature>
<dbReference type="PANTHER" id="PTHR14324">
    <property type="entry name" value="CONDENSIN-2 COMPLEX SUBUNIT H2"/>
    <property type="match status" value="1"/>
</dbReference>
<evidence type="ECO:0000259" key="9">
    <source>
        <dbReference type="Pfam" id="PF16858"/>
    </source>
</evidence>
<dbReference type="InterPro" id="IPR023093">
    <property type="entry name" value="ScpA-like_C"/>
</dbReference>
<dbReference type="EMBL" id="LR881468">
    <property type="protein sequence ID" value="CAD5323286.1"/>
    <property type="molecule type" value="Genomic_DNA"/>
</dbReference>
<evidence type="ECO:0000256" key="2">
    <source>
        <dbReference type="ARBA" id="ARBA00007844"/>
    </source>
</evidence>
<dbReference type="EMBL" id="CACSHJ010000089">
    <property type="protein sequence ID" value="CAA0382670.1"/>
    <property type="molecule type" value="Genomic_DNA"/>
</dbReference>
<dbReference type="Proteomes" id="UP000516314">
    <property type="component" value="Chromosome 3"/>
</dbReference>
<evidence type="ECO:0000259" key="8">
    <source>
        <dbReference type="Pfam" id="PF06278"/>
    </source>
</evidence>